<feature type="region of interest" description="Disordered" evidence="1">
    <location>
        <begin position="1"/>
        <end position="52"/>
    </location>
</feature>
<sequence>MLVSNPIEGRRSPSSRPGSGRIISGRPGSAKSSRPGSASTTCSARPGSARVGPAAGWVKRIGSARCHSDARQHPKVHTGRPSSAPIPGRSDKTRHATTKIFTDNKAKDLSHISLSIEGKS</sequence>
<keyword evidence="3" id="KW-1185">Reference proteome</keyword>
<dbReference type="EMBL" id="CAXKWB010008732">
    <property type="protein sequence ID" value="CAL4092144.1"/>
    <property type="molecule type" value="Genomic_DNA"/>
</dbReference>
<protein>
    <submittedName>
        <fullName evidence="2">Uncharacterized protein</fullName>
    </submittedName>
</protein>
<feature type="compositionally biased region" description="Low complexity" evidence="1">
    <location>
        <begin position="12"/>
        <end position="29"/>
    </location>
</feature>
<name>A0AAV2QLL7_MEGNR</name>
<reference evidence="2 3" key="1">
    <citation type="submission" date="2024-05" db="EMBL/GenBank/DDBJ databases">
        <authorList>
            <person name="Wallberg A."/>
        </authorList>
    </citation>
    <scope>NUCLEOTIDE SEQUENCE [LARGE SCALE GENOMIC DNA]</scope>
</reference>
<feature type="compositionally biased region" description="Polar residues" evidence="1">
    <location>
        <begin position="30"/>
        <end position="43"/>
    </location>
</feature>
<evidence type="ECO:0000256" key="1">
    <source>
        <dbReference type="SAM" id="MobiDB-lite"/>
    </source>
</evidence>
<evidence type="ECO:0000313" key="2">
    <source>
        <dbReference type="EMBL" id="CAL4092144.1"/>
    </source>
</evidence>
<proteinExistence type="predicted"/>
<comment type="caution">
    <text evidence="2">The sequence shown here is derived from an EMBL/GenBank/DDBJ whole genome shotgun (WGS) entry which is preliminary data.</text>
</comment>
<evidence type="ECO:0000313" key="3">
    <source>
        <dbReference type="Proteomes" id="UP001497623"/>
    </source>
</evidence>
<accession>A0AAV2QLL7</accession>
<feature type="non-terminal residue" evidence="2">
    <location>
        <position position="120"/>
    </location>
</feature>
<organism evidence="2 3">
    <name type="scientific">Meganyctiphanes norvegica</name>
    <name type="common">Northern krill</name>
    <name type="synonym">Thysanopoda norvegica</name>
    <dbReference type="NCBI Taxonomy" id="48144"/>
    <lineage>
        <taxon>Eukaryota</taxon>
        <taxon>Metazoa</taxon>
        <taxon>Ecdysozoa</taxon>
        <taxon>Arthropoda</taxon>
        <taxon>Crustacea</taxon>
        <taxon>Multicrustacea</taxon>
        <taxon>Malacostraca</taxon>
        <taxon>Eumalacostraca</taxon>
        <taxon>Eucarida</taxon>
        <taxon>Euphausiacea</taxon>
        <taxon>Euphausiidae</taxon>
        <taxon>Meganyctiphanes</taxon>
    </lineage>
</organism>
<dbReference type="Proteomes" id="UP001497623">
    <property type="component" value="Unassembled WGS sequence"/>
</dbReference>
<dbReference type="AlphaFoldDB" id="A0AAV2QLL7"/>
<feature type="region of interest" description="Disordered" evidence="1">
    <location>
        <begin position="65"/>
        <end position="95"/>
    </location>
</feature>
<gene>
    <name evidence="2" type="ORF">MNOR_LOCUS14526</name>
</gene>